<dbReference type="Proteomes" id="UP000825935">
    <property type="component" value="Chromosome 7"/>
</dbReference>
<dbReference type="GO" id="GO:0051301">
    <property type="term" value="P:cell division"/>
    <property type="evidence" value="ECO:0007669"/>
    <property type="project" value="UniProtKB-KW"/>
</dbReference>
<reference evidence="8" key="1">
    <citation type="submission" date="2021-08" db="EMBL/GenBank/DDBJ databases">
        <title>WGS assembly of Ceratopteris richardii.</title>
        <authorList>
            <person name="Marchant D.B."/>
            <person name="Chen G."/>
            <person name="Jenkins J."/>
            <person name="Shu S."/>
            <person name="Leebens-Mack J."/>
            <person name="Grimwood J."/>
            <person name="Schmutz J."/>
            <person name="Soltis P."/>
            <person name="Soltis D."/>
            <person name="Chen Z.-H."/>
        </authorList>
    </citation>
    <scope>NUCLEOTIDE SEQUENCE</scope>
    <source>
        <strain evidence="8">Whitten #5841</strain>
        <tissue evidence="8">Leaf</tissue>
    </source>
</reference>
<evidence type="ECO:0008006" key="10">
    <source>
        <dbReference type="Google" id="ProtNLM"/>
    </source>
</evidence>
<protein>
    <recommendedName>
        <fullName evidence="10">Cyclin N-terminal domain-containing protein</fullName>
    </recommendedName>
</protein>
<name>A0A8T2UC76_CERRI</name>
<dbReference type="FunFam" id="1.10.472.10:FF:000060">
    <property type="entry name" value="D6-type cyclin"/>
    <property type="match status" value="1"/>
</dbReference>
<dbReference type="PANTHER" id="PTHR10177">
    <property type="entry name" value="CYCLINS"/>
    <property type="match status" value="1"/>
</dbReference>
<evidence type="ECO:0000256" key="4">
    <source>
        <dbReference type="ARBA" id="ARBA00023306"/>
    </source>
</evidence>
<comment type="similarity">
    <text evidence="1">Belongs to the cyclin family. Cyclin D subfamily.</text>
</comment>
<dbReference type="OrthoDB" id="5590282at2759"/>
<keyword evidence="3 5" id="KW-0195">Cyclin</keyword>
<evidence type="ECO:0000256" key="1">
    <source>
        <dbReference type="ARBA" id="ARBA00009065"/>
    </source>
</evidence>
<evidence type="ECO:0000313" key="9">
    <source>
        <dbReference type="Proteomes" id="UP000825935"/>
    </source>
</evidence>
<keyword evidence="9" id="KW-1185">Reference proteome</keyword>
<dbReference type="OMA" id="KENIFRC"/>
<dbReference type="Pfam" id="PF00134">
    <property type="entry name" value="Cyclin_N"/>
    <property type="match status" value="1"/>
</dbReference>
<keyword evidence="4" id="KW-0131">Cell cycle</keyword>
<organism evidence="8 9">
    <name type="scientific">Ceratopteris richardii</name>
    <name type="common">Triangle waterfern</name>
    <dbReference type="NCBI Taxonomy" id="49495"/>
    <lineage>
        <taxon>Eukaryota</taxon>
        <taxon>Viridiplantae</taxon>
        <taxon>Streptophyta</taxon>
        <taxon>Embryophyta</taxon>
        <taxon>Tracheophyta</taxon>
        <taxon>Polypodiopsida</taxon>
        <taxon>Polypodiidae</taxon>
        <taxon>Polypodiales</taxon>
        <taxon>Pteridineae</taxon>
        <taxon>Pteridaceae</taxon>
        <taxon>Parkerioideae</taxon>
        <taxon>Ceratopteris</taxon>
    </lineage>
</organism>
<evidence type="ECO:0000313" key="8">
    <source>
        <dbReference type="EMBL" id="KAH7433871.1"/>
    </source>
</evidence>
<dbReference type="InterPro" id="IPR013763">
    <property type="entry name" value="Cyclin-like_dom"/>
</dbReference>
<dbReference type="InterPro" id="IPR004367">
    <property type="entry name" value="Cyclin_C-dom"/>
</dbReference>
<dbReference type="InterPro" id="IPR036915">
    <property type="entry name" value="Cyclin-like_sf"/>
</dbReference>
<evidence type="ECO:0000256" key="2">
    <source>
        <dbReference type="ARBA" id="ARBA00022618"/>
    </source>
</evidence>
<dbReference type="SMART" id="SM00385">
    <property type="entry name" value="CYCLIN"/>
    <property type="match status" value="1"/>
</dbReference>
<evidence type="ECO:0000256" key="3">
    <source>
        <dbReference type="ARBA" id="ARBA00023127"/>
    </source>
</evidence>
<evidence type="ECO:0000259" key="7">
    <source>
        <dbReference type="SMART" id="SM01332"/>
    </source>
</evidence>
<dbReference type="SUPFAM" id="SSF47954">
    <property type="entry name" value="Cyclin-like"/>
    <property type="match status" value="1"/>
</dbReference>
<proteinExistence type="inferred from homology"/>
<dbReference type="InterPro" id="IPR048258">
    <property type="entry name" value="Cyclins_cyclin-box"/>
</dbReference>
<keyword evidence="2" id="KW-0132">Cell division</keyword>
<dbReference type="Pfam" id="PF02984">
    <property type="entry name" value="Cyclin_C"/>
    <property type="match status" value="1"/>
</dbReference>
<feature type="domain" description="Cyclin C-terminal" evidence="7">
    <location>
        <begin position="189"/>
        <end position="316"/>
    </location>
</feature>
<dbReference type="InterPro" id="IPR006671">
    <property type="entry name" value="Cyclin_N"/>
</dbReference>
<evidence type="ECO:0000259" key="6">
    <source>
        <dbReference type="SMART" id="SM00385"/>
    </source>
</evidence>
<comment type="caution">
    <text evidence="8">The sequence shown here is derived from an EMBL/GenBank/DDBJ whole genome shotgun (WGS) entry which is preliminary data.</text>
</comment>
<evidence type="ECO:0000256" key="5">
    <source>
        <dbReference type="RuleBase" id="RU000383"/>
    </source>
</evidence>
<dbReference type="Gene3D" id="1.10.472.10">
    <property type="entry name" value="Cyclin-like"/>
    <property type="match status" value="2"/>
</dbReference>
<dbReference type="CDD" id="cd20543">
    <property type="entry name" value="CYCLIN_AtCycD-like_rpt1"/>
    <property type="match status" value="1"/>
</dbReference>
<dbReference type="PROSITE" id="PS00292">
    <property type="entry name" value="CYCLINS"/>
    <property type="match status" value="1"/>
</dbReference>
<gene>
    <name evidence="8" type="ORF">KP509_07G090200</name>
</gene>
<feature type="domain" description="Cyclin-like" evidence="6">
    <location>
        <begin position="93"/>
        <end position="180"/>
    </location>
</feature>
<dbReference type="EMBL" id="CM035412">
    <property type="protein sequence ID" value="KAH7433871.1"/>
    <property type="molecule type" value="Genomic_DNA"/>
</dbReference>
<dbReference type="CDD" id="cd20544">
    <property type="entry name" value="CYCLIN_AtCycD-like_rpt2"/>
    <property type="match status" value="1"/>
</dbReference>
<dbReference type="AlphaFoldDB" id="A0A8T2UC76"/>
<dbReference type="SMART" id="SM01332">
    <property type="entry name" value="Cyclin_C"/>
    <property type="match status" value="1"/>
</dbReference>
<dbReference type="InterPro" id="IPR039361">
    <property type="entry name" value="Cyclin"/>
</dbReference>
<sequence length="356" mass="39928">MAPSVDCSAASLLCCEESGCFSDGDGQEREECSVLRNEIPSSYITNRLADPCDMEVAISALVEREVHHLPRKDYLDNYKSKVLEVDSRMRAITWILKVRAFYNFTPLTAALSVNYLDRFLACHIFPNGKSWMVQLLSVACLSLAAKMEEVDVPFLLELQVGTELFFEPRTIQRMELLVLSTLEWRMSSVTPFAYVHYFVSKLDLDDCSNCIFLSRVNELILSTLQDLSFTSFRPSSIAIAAVLCAVQELVPLQLTDFKAILLSMIPTQLQDSSQKCFMLMIEKYLTPFHATSKEESYANAVPQSPAGVLDASFSCDTESTFKSVGSNCQSNHISPVPKKRKLDRFSSCALKAYTTE</sequence>
<accession>A0A8T2UC76</accession>